<feature type="compositionally biased region" description="Low complexity" evidence="11">
    <location>
        <begin position="265"/>
        <end position="281"/>
    </location>
</feature>
<proteinExistence type="inferred from homology"/>
<comment type="caution">
    <text evidence="13">The sequence shown here is derived from an EMBL/GenBank/DDBJ whole genome shotgun (WGS) entry which is preliminary data.</text>
</comment>
<dbReference type="PANTHER" id="PTHR14217:SF1">
    <property type="entry name" value="INOSITOL-TETRAKISPHOSPHATE 1-KINASE"/>
    <property type="match status" value="1"/>
</dbReference>
<evidence type="ECO:0000256" key="11">
    <source>
        <dbReference type="SAM" id="MobiDB-lite"/>
    </source>
</evidence>
<keyword evidence="8" id="KW-0418">Kinase</keyword>
<evidence type="ECO:0000256" key="4">
    <source>
        <dbReference type="ARBA" id="ARBA00012017"/>
    </source>
</evidence>
<dbReference type="OrthoDB" id="514281at2759"/>
<dbReference type="Pfam" id="PF05770">
    <property type="entry name" value="Ins134_P3_kin"/>
    <property type="match status" value="2"/>
</dbReference>
<evidence type="ECO:0000256" key="5">
    <source>
        <dbReference type="ARBA" id="ARBA00022679"/>
    </source>
</evidence>
<dbReference type="PANTHER" id="PTHR14217">
    <property type="entry name" value="INOSITOL-TETRAKISPHOSPHATE 1-KINASE"/>
    <property type="match status" value="1"/>
</dbReference>
<keyword evidence="6" id="KW-0479">Metal-binding</keyword>
<evidence type="ECO:0000256" key="8">
    <source>
        <dbReference type="ARBA" id="ARBA00022777"/>
    </source>
</evidence>
<protein>
    <recommendedName>
        <fullName evidence="4">inositol-1,3,4-trisphosphate 5/6-kinase</fullName>
        <ecNumber evidence="4">2.7.1.159</ecNumber>
    </recommendedName>
</protein>
<evidence type="ECO:0000256" key="3">
    <source>
        <dbReference type="ARBA" id="ARBA00011245"/>
    </source>
</evidence>
<dbReference type="InterPro" id="IPR008656">
    <property type="entry name" value="Inositol_tetrakis-P_1-kinase"/>
</dbReference>
<dbReference type="GO" id="GO:0000287">
    <property type="term" value="F:magnesium ion binding"/>
    <property type="evidence" value="ECO:0007669"/>
    <property type="project" value="InterPro"/>
</dbReference>
<feature type="region of interest" description="Disordered" evidence="11">
    <location>
        <begin position="469"/>
        <end position="501"/>
    </location>
</feature>
<dbReference type="EC" id="2.7.1.159" evidence="4"/>
<gene>
    <name evidence="13" type="ORF">D9Q98_008692</name>
</gene>
<keyword evidence="14" id="KW-1185">Reference proteome</keyword>
<dbReference type="Gene3D" id="3.30.470.20">
    <property type="entry name" value="ATP-grasp fold, B domain"/>
    <property type="match status" value="1"/>
</dbReference>
<feature type="compositionally biased region" description="Basic and acidic residues" evidence="11">
    <location>
        <begin position="282"/>
        <end position="291"/>
    </location>
</feature>
<comment type="cofactor">
    <cofactor evidence="1">
        <name>Mg(2+)</name>
        <dbReference type="ChEBI" id="CHEBI:18420"/>
    </cofactor>
</comment>
<name>A0A9D4TIF5_CHLVU</name>
<evidence type="ECO:0000256" key="9">
    <source>
        <dbReference type="ARBA" id="ARBA00022840"/>
    </source>
</evidence>
<comment type="similarity">
    <text evidence="2">Belongs to the ITPK1 family.</text>
</comment>
<dbReference type="GO" id="GO:0047325">
    <property type="term" value="F:inositol-3,4,5,6-tetrakisphosphate 1-kinase activity"/>
    <property type="evidence" value="ECO:0007669"/>
    <property type="project" value="InterPro"/>
</dbReference>
<reference evidence="13" key="2">
    <citation type="submission" date="2020-11" db="EMBL/GenBank/DDBJ databases">
        <authorList>
            <person name="Cecchin M."/>
            <person name="Marcolungo L."/>
            <person name="Rossato M."/>
            <person name="Girolomoni L."/>
            <person name="Cosentino E."/>
            <person name="Cuine S."/>
            <person name="Li-Beisson Y."/>
            <person name="Delledonne M."/>
            <person name="Ballottari M."/>
        </authorList>
    </citation>
    <scope>NUCLEOTIDE SEQUENCE</scope>
    <source>
        <strain evidence="13">211/11P</strain>
        <tissue evidence="13">Whole cell</tissue>
    </source>
</reference>
<keyword evidence="10" id="KW-0460">Magnesium</keyword>
<evidence type="ECO:0000256" key="2">
    <source>
        <dbReference type="ARBA" id="ARBA00009601"/>
    </source>
</evidence>
<sequence>MVASIIHLDDGSLAASQFAELCSGVALLAGRLQQQGVPAITLLQCSGAADAAACVAALQAAPFPQTAPPPLIVSQPGQLPVSLRLALEHLDPAAPADIVFISMADSSSTATQALRLGCGAVEHLPASTATAAQVQAWGLRAVACHAALGQVPPVLMVGYVMKHSRQLDLSRQGMLPLLAGPPPAAPEGLAGTVGTALANSSVDCGVPFLSFFPIDLSSSLQHQLRRCHLVLQKLTDFLQPSSSGSGAVAPFSFEAVGLLAALEQQQQEQPQQQPQQQQQQQKEQKEQKEQQQIKAGATPVPVQLHMVDSAASLQPVMDRALLAQHLQATALTMRRQGIPMRAPASLLLHACNAADTPRLLAAAGVGMPCILKPQAACGVAEAHQMAFVLHGSGLDGLEVPLPAVAQEYVDHGGRLWKVYAAGQRVFWTQRPSTPNLGQLAAQLAANPDADIPASIGFDSLRSLPTKLPEQRRAVQTQAGGGGGEGAASGSSMGGGGGEARGQHLMQQGTFEAVAAALRQRLGLTLFGFDLVLDHCAGELVIVDVNYFPSFKGIPEAPAALQAALRERWAASLAVPGGV</sequence>
<dbReference type="Proteomes" id="UP001055712">
    <property type="component" value="Unassembled WGS sequence"/>
</dbReference>
<dbReference type="SUPFAM" id="SSF56059">
    <property type="entry name" value="Glutathione synthetase ATP-binding domain-like"/>
    <property type="match status" value="1"/>
</dbReference>
<keyword evidence="5" id="KW-0808">Transferase</keyword>
<evidence type="ECO:0000256" key="10">
    <source>
        <dbReference type="ARBA" id="ARBA00022842"/>
    </source>
</evidence>
<dbReference type="GO" id="GO:0005737">
    <property type="term" value="C:cytoplasm"/>
    <property type="evidence" value="ECO:0007669"/>
    <property type="project" value="TreeGrafter"/>
</dbReference>
<evidence type="ECO:0000256" key="7">
    <source>
        <dbReference type="ARBA" id="ARBA00022741"/>
    </source>
</evidence>
<reference evidence="13" key="1">
    <citation type="journal article" date="2019" name="Plant J.">
        <title>Chlorella vulgaris genome assembly and annotation reveals the molecular basis for metabolic acclimation to high light conditions.</title>
        <authorList>
            <person name="Cecchin M."/>
            <person name="Marcolungo L."/>
            <person name="Rossato M."/>
            <person name="Girolomoni L."/>
            <person name="Cosentino E."/>
            <person name="Cuine S."/>
            <person name="Li-Beisson Y."/>
            <person name="Delledonne M."/>
            <person name="Ballottari M."/>
        </authorList>
    </citation>
    <scope>NUCLEOTIDE SEQUENCE</scope>
    <source>
        <strain evidence="13">211/11P</strain>
    </source>
</reference>
<feature type="compositionally biased region" description="Gly residues" evidence="11">
    <location>
        <begin position="478"/>
        <end position="499"/>
    </location>
</feature>
<evidence type="ECO:0000256" key="6">
    <source>
        <dbReference type="ARBA" id="ARBA00022723"/>
    </source>
</evidence>
<evidence type="ECO:0000259" key="12">
    <source>
        <dbReference type="Pfam" id="PF05770"/>
    </source>
</evidence>
<evidence type="ECO:0000313" key="13">
    <source>
        <dbReference type="EMBL" id="KAI3426319.1"/>
    </source>
</evidence>
<accession>A0A9D4TIF5</accession>
<evidence type="ECO:0000313" key="14">
    <source>
        <dbReference type="Proteomes" id="UP001055712"/>
    </source>
</evidence>
<feature type="domain" description="Inositol 1,3,4-trisphosphate 5/6-kinase ATP-grasp" evidence="12">
    <location>
        <begin position="510"/>
        <end position="556"/>
    </location>
</feature>
<feature type="domain" description="Inositol 1,3,4-trisphosphate 5/6-kinase ATP-grasp" evidence="12">
    <location>
        <begin position="344"/>
        <end position="438"/>
    </location>
</feature>
<dbReference type="GO" id="GO:0032957">
    <property type="term" value="P:inositol trisphosphate metabolic process"/>
    <property type="evidence" value="ECO:0007669"/>
    <property type="project" value="InterPro"/>
</dbReference>
<dbReference type="GO" id="GO:0052726">
    <property type="term" value="F:inositol-1,3,4-trisphosphate 5-kinase activity"/>
    <property type="evidence" value="ECO:0007669"/>
    <property type="project" value="InterPro"/>
</dbReference>
<organism evidence="13 14">
    <name type="scientific">Chlorella vulgaris</name>
    <name type="common">Green alga</name>
    <dbReference type="NCBI Taxonomy" id="3077"/>
    <lineage>
        <taxon>Eukaryota</taxon>
        <taxon>Viridiplantae</taxon>
        <taxon>Chlorophyta</taxon>
        <taxon>core chlorophytes</taxon>
        <taxon>Trebouxiophyceae</taxon>
        <taxon>Chlorellales</taxon>
        <taxon>Chlorellaceae</taxon>
        <taxon>Chlorella clade</taxon>
        <taxon>Chlorella</taxon>
    </lineage>
</organism>
<dbReference type="InterPro" id="IPR040464">
    <property type="entry name" value="InsP(3)kin_ATP-grasp"/>
</dbReference>
<evidence type="ECO:0000256" key="1">
    <source>
        <dbReference type="ARBA" id="ARBA00001946"/>
    </source>
</evidence>
<keyword evidence="7" id="KW-0547">Nucleotide-binding</keyword>
<dbReference type="EMBL" id="SIDB01000011">
    <property type="protein sequence ID" value="KAI3426319.1"/>
    <property type="molecule type" value="Genomic_DNA"/>
</dbReference>
<dbReference type="GO" id="GO:0005524">
    <property type="term" value="F:ATP binding"/>
    <property type="evidence" value="ECO:0007669"/>
    <property type="project" value="UniProtKB-KW"/>
</dbReference>
<comment type="subunit">
    <text evidence="3">Monomer.</text>
</comment>
<keyword evidence="9" id="KW-0067">ATP-binding</keyword>
<dbReference type="GO" id="GO:0052725">
    <property type="term" value="F:inositol-1,3,4-trisphosphate 6-kinase activity"/>
    <property type="evidence" value="ECO:0007669"/>
    <property type="project" value="InterPro"/>
</dbReference>
<dbReference type="AlphaFoldDB" id="A0A9D4TIF5"/>
<feature type="region of interest" description="Disordered" evidence="11">
    <location>
        <begin position="265"/>
        <end position="297"/>
    </location>
</feature>